<dbReference type="EMBL" id="JAJBZT010000006">
    <property type="protein sequence ID" value="MCB6184354.1"/>
    <property type="molecule type" value="Genomic_DNA"/>
</dbReference>
<evidence type="ECO:0000313" key="1">
    <source>
        <dbReference type="EMBL" id="MCB6184354.1"/>
    </source>
</evidence>
<name>A0ABS8D842_9NEIS</name>
<dbReference type="Proteomes" id="UP001165395">
    <property type="component" value="Unassembled WGS sequence"/>
</dbReference>
<dbReference type="InterPro" id="IPR009558">
    <property type="entry name" value="DUF1175"/>
</dbReference>
<dbReference type="Gene3D" id="3.90.1720.10">
    <property type="entry name" value="endopeptidase domain like (from Nostoc punctiforme)"/>
    <property type="match status" value="1"/>
</dbReference>
<protein>
    <submittedName>
        <fullName evidence="1">DUF1175 family protein</fullName>
    </submittedName>
</protein>
<gene>
    <name evidence="1" type="ORF">LIN78_12440</name>
</gene>
<evidence type="ECO:0000313" key="2">
    <source>
        <dbReference type="Proteomes" id="UP001165395"/>
    </source>
</evidence>
<proteinExistence type="predicted"/>
<comment type="caution">
    <text evidence="1">The sequence shown here is derived from an EMBL/GenBank/DDBJ whole genome shotgun (WGS) entry which is preliminary data.</text>
</comment>
<dbReference type="RefSeq" id="WP_227181164.1">
    <property type="nucleotide sequence ID" value="NZ_JAJBZT010000006.1"/>
</dbReference>
<dbReference type="Pfam" id="PF06672">
    <property type="entry name" value="DUF1175"/>
    <property type="match status" value="1"/>
</dbReference>
<keyword evidence="2" id="KW-1185">Reference proteome</keyword>
<reference evidence="1" key="1">
    <citation type="submission" date="2021-10" db="EMBL/GenBank/DDBJ databases">
        <title>The complete genome sequence of Leeia sp. TBRC 13508.</title>
        <authorList>
            <person name="Charoenyingcharoen P."/>
            <person name="Yukphan P."/>
        </authorList>
    </citation>
    <scope>NUCLEOTIDE SEQUENCE</scope>
    <source>
        <strain evidence="1">TBRC 13508</strain>
    </source>
</reference>
<sequence length="212" mass="23761">MSILAVVTLPSGALGLGGDDVGRIRLNHQQSVIFRQWMVLIANDQIRRGASPRWVHRDCAGLVRYAVHESFANHSYAWIRANGLQDKQLPPPLMLDKQQMALMDGWVTESGKKSNYVSAISLIQGNSRFISKNLAQLLPGDLLFFDQGDDQHLMIYLGGNHIGYHTGKTTKSDTGLRLVTIQELSTWKDSRWQVLNSNPNFIGIFRLSFLTA</sequence>
<accession>A0ABS8D842</accession>
<organism evidence="1 2">
    <name type="scientific">Leeia speluncae</name>
    <dbReference type="NCBI Taxonomy" id="2884804"/>
    <lineage>
        <taxon>Bacteria</taxon>
        <taxon>Pseudomonadati</taxon>
        <taxon>Pseudomonadota</taxon>
        <taxon>Betaproteobacteria</taxon>
        <taxon>Neisseriales</taxon>
        <taxon>Leeiaceae</taxon>
        <taxon>Leeia</taxon>
    </lineage>
</organism>